<dbReference type="RefSeq" id="WP_277443186.1">
    <property type="nucleotide sequence ID" value="NZ_JAKOAV010000008.1"/>
</dbReference>
<dbReference type="InterPro" id="IPR025354">
    <property type="entry name" value="DUF4258"/>
</dbReference>
<sequence>MKGAGFLDISILRKAVLEERYEVSQHAEQERRNDNLLIEDIEKAILTGEIIEPYPDDPRGQSCLIYGNAISGRPVHVVIGFLPTGWCRIITVYVPSSDYWEDDWKTRKRRANQ</sequence>
<evidence type="ECO:0000313" key="2">
    <source>
        <dbReference type="Proteomes" id="UP001154312"/>
    </source>
</evidence>
<name>A0A9X4JVA0_9FIRM</name>
<dbReference type="Proteomes" id="UP001154312">
    <property type="component" value="Unassembled WGS sequence"/>
</dbReference>
<accession>A0A9X4JVA0</accession>
<gene>
    <name evidence="1" type="ORF">L7E55_06080</name>
</gene>
<dbReference type="AlphaFoldDB" id="A0A9X4JVA0"/>
<dbReference type="Pfam" id="PF14076">
    <property type="entry name" value="DUF4258"/>
    <property type="match status" value="1"/>
</dbReference>
<evidence type="ECO:0000313" key="1">
    <source>
        <dbReference type="EMBL" id="MDF9407931.1"/>
    </source>
</evidence>
<comment type="caution">
    <text evidence="1">The sequence shown here is derived from an EMBL/GenBank/DDBJ whole genome shotgun (WGS) entry which is preliminary data.</text>
</comment>
<reference evidence="1" key="1">
    <citation type="submission" date="2022-02" db="EMBL/GenBank/DDBJ databases">
        <authorList>
            <person name="Leng L."/>
        </authorList>
    </citation>
    <scope>NUCLEOTIDE SEQUENCE</scope>
    <source>
        <strain evidence="1">JI</strain>
    </source>
</reference>
<dbReference type="EMBL" id="JAKOAV010000008">
    <property type="protein sequence ID" value="MDF9407931.1"/>
    <property type="molecule type" value="Genomic_DNA"/>
</dbReference>
<protein>
    <submittedName>
        <fullName evidence="1">DUF4258 domain-containing protein</fullName>
    </submittedName>
</protein>
<organism evidence="1 2">
    <name type="scientific">Pelotomaculum isophthalicicum JI</name>
    <dbReference type="NCBI Taxonomy" id="947010"/>
    <lineage>
        <taxon>Bacteria</taxon>
        <taxon>Bacillati</taxon>
        <taxon>Bacillota</taxon>
        <taxon>Clostridia</taxon>
        <taxon>Eubacteriales</taxon>
        <taxon>Desulfotomaculaceae</taxon>
        <taxon>Pelotomaculum</taxon>
    </lineage>
</organism>
<proteinExistence type="predicted"/>
<keyword evidence="2" id="KW-1185">Reference proteome</keyword>